<dbReference type="EMBL" id="JACASE010000001">
    <property type="protein sequence ID" value="KAF6506206.1"/>
    <property type="molecule type" value="Genomic_DNA"/>
</dbReference>
<evidence type="ECO:0000313" key="3">
    <source>
        <dbReference type="Proteomes" id="UP000593571"/>
    </source>
</evidence>
<dbReference type="AlphaFoldDB" id="A0A7J8KBF2"/>
<reference evidence="2 3" key="1">
    <citation type="journal article" date="2020" name="Nature">
        <title>Six reference-quality genomes reveal evolution of bat adaptations.</title>
        <authorList>
            <person name="Jebb D."/>
            <person name="Huang Z."/>
            <person name="Pippel M."/>
            <person name="Hughes G.M."/>
            <person name="Lavrichenko K."/>
            <person name="Devanna P."/>
            <person name="Winkler S."/>
            <person name="Jermiin L.S."/>
            <person name="Skirmuntt E.C."/>
            <person name="Katzourakis A."/>
            <person name="Burkitt-Gray L."/>
            <person name="Ray D.A."/>
            <person name="Sullivan K.A.M."/>
            <person name="Roscito J.G."/>
            <person name="Kirilenko B.M."/>
            <person name="Davalos L.M."/>
            <person name="Corthals A.P."/>
            <person name="Power M.L."/>
            <person name="Jones G."/>
            <person name="Ransome R.D."/>
            <person name="Dechmann D.K.N."/>
            <person name="Locatelli A.G."/>
            <person name="Puechmaille S.J."/>
            <person name="Fedrigo O."/>
            <person name="Jarvis E.D."/>
            <person name="Hiller M."/>
            <person name="Vernes S.C."/>
            <person name="Myers E.W."/>
            <person name="Teeling E.C."/>
        </authorList>
    </citation>
    <scope>NUCLEOTIDE SEQUENCE [LARGE SCALE GENOMIC DNA]</scope>
    <source>
        <strain evidence="2">MRouAeg1</strain>
        <tissue evidence="2">Muscle</tissue>
    </source>
</reference>
<feature type="transmembrane region" description="Helical" evidence="1">
    <location>
        <begin position="72"/>
        <end position="92"/>
    </location>
</feature>
<accession>A0A7J8KBF2</accession>
<name>A0A7J8KBF2_ROUAE</name>
<proteinExistence type="predicted"/>
<gene>
    <name evidence="2" type="ORF">HJG63_008004</name>
</gene>
<protein>
    <submittedName>
        <fullName evidence="2">Uncharacterized protein</fullName>
    </submittedName>
</protein>
<keyword evidence="3" id="KW-1185">Reference proteome</keyword>
<dbReference type="Proteomes" id="UP000593571">
    <property type="component" value="Unassembled WGS sequence"/>
</dbReference>
<keyword evidence="1" id="KW-0812">Transmembrane</keyword>
<sequence length="150" mass="16890">MTNHIKHSKNIYKIKEIIANSTIFLFSLVKSGMVEVLVLLGDIWCLSLLIGSYLILSKAEHSSFDLILPPKYLYLFFNISIKSFPLLYSFFIHVKVTCFYGKELINSMYSPKPVVVNLKGDSPIISTETVSLLSPLLGTQSSSCFTLMEI</sequence>
<evidence type="ECO:0000256" key="1">
    <source>
        <dbReference type="SAM" id="Phobius"/>
    </source>
</evidence>
<organism evidence="2 3">
    <name type="scientific">Rousettus aegyptiacus</name>
    <name type="common">Egyptian fruit bat</name>
    <name type="synonym">Pteropus aegyptiacus</name>
    <dbReference type="NCBI Taxonomy" id="9407"/>
    <lineage>
        <taxon>Eukaryota</taxon>
        <taxon>Metazoa</taxon>
        <taxon>Chordata</taxon>
        <taxon>Craniata</taxon>
        <taxon>Vertebrata</taxon>
        <taxon>Euteleostomi</taxon>
        <taxon>Mammalia</taxon>
        <taxon>Eutheria</taxon>
        <taxon>Laurasiatheria</taxon>
        <taxon>Chiroptera</taxon>
        <taxon>Yinpterochiroptera</taxon>
        <taxon>Pteropodoidea</taxon>
        <taxon>Pteropodidae</taxon>
        <taxon>Rousettinae</taxon>
        <taxon>Rousettus</taxon>
    </lineage>
</organism>
<feature type="transmembrane region" description="Helical" evidence="1">
    <location>
        <begin position="36"/>
        <end position="56"/>
    </location>
</feature>
<evidence type="ECO:0000313" key="2">
    <source>
        <dbReference type="EMBL" id="KAF6506206.1"/>
    </source>
</evidence>
<keyword evidence="1" id="KW-1133">Transmembrane helix</keyword>
<comment type="caution">
    <text evidence="2">The sequence shown here is derived from an EMBL/GenBank/DDBJ whole genome shotgun (WGS) entry which is preliminary data.</text>
</comment>
<keyword evidence="1" id="KW-0472">Membrane</keyword>